<keyword evidence="2" id="KW-1185">Reference proteome</keyword>
<proteinExistence type="predicted"/>
<organism evidence="1 2">
    <name type="scientific">Flavisolibacter tropicus</name>
    <dbReference type="NCBI Taxonomy" id="1492898"/>
    <lineage>
        <taxon>Bacteria</taxon>
        <taxon>Pseudomonadati</taxon>
        <taxon>Bacteroidota</taxon>
        <taxon>Chitinophagia</taxon>
        <taxon>Chitinophagales</taxon>
        <taxon>Chitinophagaceae</taxon>
        <taxon>Flavisolibacter</taxon>
    </lineage>
</organism>
<evidence type="ECO:0000313" key="2">
    <source>
        <dbReference type="Proteomes" id="UP000077177"/>
    </source>
</evidence>
<evidence type="ECO:0000313" key="1">
    <source>
        <dbReference type="EMBL" id="ANE50916.1"/>
    </source>
</evidence>
<accession>A0A172TVA6</accession>
<dbReference type="Proteomes" id="UP000077177">
    <property type="component" value="Chromosome"/>
</dbReference>
<dbReference type="AlphaFoldDB" id="A0A172TVA6"/>
<dbReference type="RefSeq" id="WP_066404371.1">
    <property type="nucleotide sequence ID" value="NZ_CP011390.1"/>
</dbReference>
<sequence>MEEHYRVLKTLLEKLPENYSDDNLHSLEQLVTRYQEILNQVAQTADPENNTMFYRERIDALENELKDARYGHDEKQRITGFRNASEMAIEGISALIFHLNQQHMNNAAGNTSN</sequence>
<reference evidence="1 2" key="2">
    <citation type="journal article" date="2016" name="Int. J. Syst. Evol. Microbiol.">
        <title>Flavisolibacter tropicus sp. nov., isolated from tropical soil.</title>
        <authorList>
            <person name="Lee J.J."/>
            <person name="Kang M.S."/>
            <person name="Kim G.S."/>
            <person name="Lee C.S."/>
            <person name="Lim S."/>
            <person name="Lee J."/>
            <person name="Roh S.H."/>
            <person name="Kang H."/>
            <person name="Ha J.M."/>
            <person name="Bae S."/>
            <person name="Jung H.Y."/>
            <person name="Kim M.K."/>
        </authorList>
    </citation>
    <scope>NUCLEOTIDE SEQUENCE [LARGE SCALE GENOMIC DNA]</scope>
    <source>
        <strain evidence="1 2">LCS9</strain>
    </source>
</reference>
<name>A0A172TVA6_9BACT</name>
<reference evidence="2" key="1">
    <citation type="submission" date="2015-01" db="EMBL/GenBank/DDBJ databases">
        <title>Flavisolibacter sp./LCS9/ whole genome sequencing.</title>
        <authorList>
            <person name="Kim M.K."/>
            <person name="Srinivasan S."/>
            <person name="Lee J.-J."/>
        </authorList>
    </citation>
    <scope>NUCLEOTIDE SEQUENCE [LARGE SCALE GENOMIC DNA]</scope>
    <source>
        <strain evidence="2">LCS9</strain>
    </source>
</reference>
<protein>
    <submittedName>
        <fullName evidence="1">Uncharacterized protein</fullName>
    </submittedName>
</protein>
<gene>
    <name evidence="1" type="ORF">SY85_10790</name>
</gene>
<dbReference type="KEGG" id="fla:SY85_10790"/>
<dbReference type="EMBL" id="CP011390">
    <property type="protein sequence ID" value="ANE50916.1"/>
    <property type="molecule type" value="Genomic_DNA"/>
</dbReference>